<dbReference type="PROSITE" id="PS50055">
    <property type="entry name" value="TYR_PHOSPHATASE_PTP"/>
    <property type="match status" value="2"/>
</dbReference>
<accession>A0AAW2G498</accession>
<keyword evidence="9" id="KW-0175">Coiled coil</keyword>
<evidence type="ECO:0000256" key="2">
    <source>
        <dbReference type="ARBA" id="ARBA00009580"/>
    </source>
</evidence>
<dbReference type="Gene3D" id="3.90.190.10">
    <property type="entry name" value="Protein tyrosine phosphatase superfamily"/>
    <property type="match status" value="2"/>
</dbReference>
<dbReference type="CDD" id="cd00047">
    <property type="entry name" value="PTPc"/>
    <property type="match status" value="1"/>
</dbReference>
<evidence type="ECO:0000256" key="9">
    <source>
        <dbReference type="SAM" id="Coils"/>
    </source>
</evidence>
<feature type="domain" description="Fibronectin type-III" evidence="14">
    <location>
        <begin position="739"/>
        <end position="844"/>
    </location>
</feature>
<evidence type="ECO:0000256" key="7">
    <source>
        <dbReference type="ARBA" id="ARBA00023136"/>
    </source>
</evidence>
<feature type="region of interest" description="Disordered" evidence="10">
    <location>
        <begin position="1370"/>
        <end position="1390"/>
    </location>
</feature>
<comment type="catalytic activity">
    <reaction evidence="8">
        <text>O-phospho-L-tyrosyl-[protein] + H2O = L-tyrosyl-[protein] + phosphate</text>
        <dbReference type="Rhea" id="RHEA:10684"/>
        <dbReference type="Rhea" id="RHEA-COMP:10136"/>
        <dbReference type="Rhea" id="RHEA-COMP:20101"/>
        <dbReference type="ChEBI" id="CHEBI:15377"/>
        <dbReference type="ChEBI" id="CHEBI:43474"/>
        <dbReference type="ChEBI" id="CHEBI:46858"/>
        <dbReference type="ChEBI" id="CHEBI:61978"/>
        <dbReference type="EC" id="3.1.3.48"/>
    </reaction>
</comment>
<dbReference type="PRINTS" id="PR00700">
    <property type="entry name" value="PRTYPHPHTASE"/>
</dbReference>
<dbReference type="Gene3D" id="2.60.40.10">
    <property type="entry name" value="Immunoglobulins"/>
    <property type="match status" value="2"/>
</dbReference>
<keyword evidence="11" id="KW-1133">Transmembrane helix</keyword>
<gene>
    <name evidence="15" type="ORF">PUN28_007304</name>
</gene>
<evidence type="ECO:0000259" key="13">
    <source>
        <dbReference type="PROSITE" id="PS50056"/>
    </source>
</evidence>
<dbReference type="InterPro" id="IPR000387">
    <property type="entry name" value="Tyr_Pase_dom"/>
</dbReference>
<dbReference type="InterPro" id="IPR016130">
    <property type="entry name" value="Tyr_Pase_AS"/>
</dbReference>
<dbReference type="Proteomes" id="UP001430953">
    <property type="component" value="Unassembled WGS sequence"/>
</dbReference>
<dbReference type="InterPro" id="IPR003595">
    <property type="entry name" value="Tyr_Pase_cat"/>
</dbReference>
<evidence type="ECO:0000259" key="14">
    <source>
        <dbReference type="PROSITE" id="PS50853"/>
    </source>
</evidence>
<dbReference type="InterPro" id="IPR050348">
    <property type="entry name" value="Protein-Tyr_Phosphatase"/>
</dbReference>
<dbReference type="InterPro" id="IPR029021">
    <property type="entry name" value="Prot-tyrosine_phosphatase-like"/>
</dbReference>
<evidence type="ECO:0000256" key="5">
    <source>
        <dbReference type="ARBA" id="ARBA00022801"/>
    </source>
</evidence>
<feature type="transmembrane region" description="Helical" evidence="11">
    <location>
        <begin position="1309"/>
        <end position="1328"/>
    </location>
</feature>
<dbReference type="Pfam" id="PF00041">
    <property type="entry name" value="fn3"/>
    <property type="match status" value="1"/>
</dbReference>
<keyword evidence="6" id="KW-0904">Protein phosphatase</keyword>
<name>A0AAW2G498_9HYME</name>
<dbReference type="SUPFAM" id="SSF52799">
    <property type="entry name" value="(Phosphotyrosine protein) phosphatases II"/>
    <property type="match status" value="2"/>
</dbReference>
<organism evidence="15 16">
    <name type="scientific">Cardiocondyla obscurior</name>
    <dbReference type="NCBI Taxonomy" id="286306"/>
    <lineage>
        <taxon>Eukaryota</taxon>
        <taxon>Metazoa</taxon>
        <taxon>Ecdysozoa</taxon>
        <taxon>Arthropoda</taxon>
        <taxon>Hexapoda</taxon>
        <taxon>Insecta</taxon>
        <taxon>Pterygota</taxon>
        <taxon>Neoptera</taxon>
        <taxon>Endopterygota</taxon>
        <taxon>Hymenoptera</taxon>
        <taxon>Apocrita</taxon>
        <taxon>Aculeata</taxon>
        <taxon>Formicoidea</taxon>
        <taxon>Formicidae</taxon>
        <taxon>Myrmicinae</taxon>
        <taxon>Cardiocondyla</taxon>
    </lineage>
</organism>
<dbReference type="PROSITE" id="PS50056">
    <property type="entry name" value="TYR_PHOSPHATASE_2"/>
    <property type="match status" value="2"/>
</dbReference>
<feature type="domain" description="Tyrosine-protein phosphatase" evidence="12">
    <location>
        <begin position="1416"/>
        <end position="1669"/>
    </location>
</feature>
<keyword evidence="5" id="KW-0378">Hydrolase</keyword>
<keyword evidence="4" id="KW-0732">Signal</keyword>
<dbReference type="SMART" id="SM00060">
    <property type="entry name" value="FN3"/>
    <property type="match status" value="3"/>
</dbReference>
<dbReference type="SMART" id="SM00194">
    <property type="entry name" value="PTPc"/>
    <property type="match status" value="2"/>
</dbReference>
<dbReference type="Pfam" id="PF00102">
    <property type="entry name" value="Y_phosphatase"/>
    <property type="match status" value="2"/>
</dbReference>
<evidence type="ECO:0000256" key="1">
    <source>
        <dbReference type="ARBA" id="ARBA00004167"/>
    </source>
</evidence>
<comment type="subcellular location">
    <subcellularLocation>
        <location evidence="1">Membrane</location>
        <topology evidence="1">Single-pass membrane protein</topology>
    </subcellularLocation>
</comment>
<dbReference type="SUPFAM" id="SSF49265">
    <property type="entry name" value="Fibronectin type III"/>
    <property type="match status" value="2"/>
</dbReference>
<dbReference type="FunFam" id="3.90.190.10:FF:000102">
    <property type="entry name" value="Receptor-type tyrosine-protein phosphatase"/>
    <property type="match status" value="1"/>
</dbReference>
<dbReference type="EC" id="3.1.3.48" evidence="3"/>
<evidence type="ECO:0000256" key="3">
    <source>
        <dbReference type="ARBA" id="ARBA00013064"/>
    </source>
</evidence>
<evidence type="ECO:0000313" key="16">
    <source>
        <dbReference type="Proteomes" id="UP001430953"/>
    </source>
</evidence>
<dbReference type="InterPro" id="IPR003961">
    <property type="entry name" value="FN3_dom"/>
</dbReference>
<dbReference type="GO" id="GO:0016020">
    <property type="term" value="C:membrane"/>
    <property type="evidence" value="ECO:0007669"/>
    <property type="project" value="UniProtKB-SubCell"/>
</dbReference>
<comment type="caution">
    <text evidence="15">The sequence shown here is derived from an EMBL/GenBank/DDBJ whole genome shotgun (WGS) entry which is preliminary data.</text>
</comment>
<evidence type="ECO:0000256" key="8">
    <source>
        <dbReference type="ARBA" id="ARBA00051722"/>
    </source>
</evidence>
<proteinExistence type="inferred from homology"/>
<sequence length="1971" mass="226008">MKKVTMNAPSIYIFLIFATRILYIFGRITVLRESLLHENKIKLLCVSEDDESALVWNYDLNENSFAKKQNYKFHEVNKLPNTEIDCKMNANESCLESWTKSNWLLTDSMKTPMSPVYDQRWEEFEEHQYLEKRFNPVYIKSINLQFTTTLKLSFSVRASRDVHLYICNGSNYEKVLCYWIILGGWANTLSVLRKCKSGVPPPGQYSRDWQCRNPVDSFKYDVLSPRFWKTFLIEWNSTATHRTITVYSADYNNRMLTYSDKINPGTQTFRMFIKPDTLMLLRFHIYDFLYTTVENAVLTSPAFQVYNRYICLQLLVGLCAECDAHITLQNNGKVLETVKVEGSSNPVIYSWPKWQFVKIDRYISKTDYNPHDKVIIQLVPNLNRWVSNPLWAVANVRRCQSKTLRKSVLISDFNKKKSDPYGTTETCQKLLYDRDKIVNLLNVKPKFSSNLYSTLCPRGKIGPQCLFSCNDDLNSDSDCKGVQVCYSNGCTCAPGFLGLYCSTPCKSNRYGYGCTLTCGSCIQNNCDKASGTCFGGCNNTQKIYIPPLCQTSVEEPSVPSITFINETTILATVPIRWKDEYEESVFYSFNIQGDLKYDPKLWNKLYRNMTEMTTYFENVEPGTTYHIGCILNVSGALLYSDWNTVETKCNPTEDFDITPEENGVIINWQINPNQLYTCPASWYALVVRRIGMNETNVSASITSFPYTLRDLSVYTFYDLTIFHKNRTLFSQEIRTLEGVPSKVQHLQSMLSGDTEVTLSWQSPHEPNGEIIRYEVFLKIKEYYGCKDLKLPTSNNHIITKSTTESTVTISDLHLYTLYSAEIVAYNSRHHSTNEEITFATAQSEMPSEVFSQFRIENWKLLWNPPENCTMILGPLAARIKIHGVSDAVKNFYIIKQTKSYSLNLNGVYPKLNGVERYVAKIYVIRNFHNLENSSAYQEYEFETPPLAPPEVTNLEIVEIDNYQTSAVILLRWQSPLPPVNGKLRAYGIELCNINHKKCLTSVEVQNDEFCDLWDNFICRVVDELLENLQIIKVFAYNVNVTEPGSSSRVSVQMIQDAAPDAPENYTFSVSNNSIVDLRWLHPWRTIGRLRCFRIKIQEIFSGLRRRVSRSPLETLMNSSNNVLEYPVTHYMRNYTERLYLFPSTQYIIYIQAVTVANITSDVKFVEIYTSSTAAFEGLLDAVVDKSDSTILLNIPSVLNDTRDSTMHIIVKGPNLCEQYSEVPEHLRVSAGVETNEIAWQAAEVATNKLAGEQFKVGDNRIYGNARSCPLKPGEFYKIMIMVTERNSSAEPIVLVKSIRVEISLKHHEAWIVPIVLLLAVIGVVFYLYRRKKQNLTESLLTYEMAVSQNNENHKEEIKSAILNFEQRPASDTQSLSQATTPEAISINDENKEETSSLVKVKNFEDYVRQAIQSGLLDKQYQTFPRGQTRSWDYGKLPQNKSKNRYGNLIAYDDTRVILKKLPNDAHSDYINANYITGYKKEKCYIATQGPKPNTVIDFWRMIWQENVLIICMLTNVTENGKIKCEQYWPDIGKKKKYGDVVVLNAKHNVFADYCFRTFNITCGEETRKIEHLHYTAWPDHGVPLYTHSIVIYLKKLLATPPGNGPVVVHCSAGVGRSGTIILCDICLHRAAAEGLVDVFAETTSIKSERVNMVDNKQQYLFAHLALVECLLSTPTTLPCNEILLTRIKELKNQLSMQQDRLQNIAWQDEALRLVASPTQLSERNRAKNRFPELISDKVSRIYLKRYPTSDEDSDYLSAVYVDGVKLQNHYLATQLPMPSTINDFWRMIAELKVELILMLQSPDFQDLTCCAIVPASDEFNPTPYLNVIVKENAELEYYTSQKLLLIDNSEKPSRKQFITILCLTEWKPGRDQPPPPVMTMVTFWQAAERIARGDGPTVTLCHDGVTGCGLYLALSFLLERMAVERECDVCLAVRAVRRSRPDFVCSLEHLEYLYDAAVAYLEYFETYANFS</sequence>
<dbReference type="PROSITE" id="PS50853">
    <property type="entry name" value="FN3"/>
    <property type="match status" value="1"/>
</dbReference>
<dbReference type="InterPro" id="IPR013783">
    <property type="entry name" value="Ig-like_fold"/>
</dbReference>
<keyword evidence="16" id="KW-1185">Reference proteome</keyword>
<feature type="domain" description="Tyrosine-protein phosphatase" evidence="12">
    <location>
        <begin position="1722"/>
        <end position="1960"/>
    </location>
</feature>
<feature type="domain" description="Tyrosine specific protein phosphatases" evidence="13">
    <location>
        <begin position="1587"/>
        <end position="1660"/>
    </location>
</feature>
<evidence type="ECO:0000256" key="6">
    <source>
        <dbReference type="ARBA" id="ARBA00022912"/>
    </source>
</evidence>
<dbReference type="Gene3D" id="2.170.300.10">
    <property type="entry name" value="Tie2 ligand-binding domain superfamily"/>
    <property type="match status" value="1"/>
</dbReference>
<comment type="similarity">
    <text evidence="2">Belongs to the protein-tyrosine phosphatase family.</text>
</comment>
<dbReference type="PROSITE" id="PS00383">
    <property type="entry name" value="TYR_PHOSPHATASE_1"/>
    <property type="match status" value="1"/>
</dbReference>
<keyword evidence="11" id="KW-0812">Transmembrane</keyword>
<dbReference type="EMBL" id="JADYXP020000006">
    <property type="protein sequence ID" value="KAL0122483.1"/>
    <property type="molecule type" value="Genomic_DNA"/>
</dbReference>
<feature type="coiled-coil region" evidence="9">
    <location>
        <begin position="1680"/>
        <end position="1707"/>
    </location>
</feature>
<dbReference type="GO" id="GO:0008045">
    <property type="term" value="P:motor neuron axon guidance"/>
    <property type="evidence" value="ECO:0007669"/>
    <property type="project" value="TreeGrafter"/>
</dbReference>
<dbReference type="FunFam" id="3.90.190.10:FF:000062">
    <property type="entry name" value="Receptor-type tyrosine-protein phosphatase kappa"/>
    <property type="match status" value="1"/>
</dbReference>
<dbReference type="GO" id="GO:0004725">
    <property type="term" value="F:protein tyrosine phosphatase activity"/>
    <property type="evidence" value="ECO:0007669"/>
    <property type="project" value="UniProtKB-EC"/>
</dbReference>
<evidence type="ECO:0000256" key="10">
    <source>
        <dbReference type="SAM" id="MobiDB-lite"/>
    </source>
</evidence>
<feature type="transmembrane region" description="Helical" evidence="11">
    <location>
        <begin position="12"/>
        <end position="30"/>
    </location>
</feature>
<dbReference type="SMART" id="SM00404">
    <property type="entry name" value="PTPc_motif"/>
    <property type="match status" value="2"/>
</dbReference>
<dbReference type="InterPro" id="IPR022041">
    <property type="entry name" value="Methyltransf_FA"/>
</dbReference>
<evidence type="ECO:0000256" key="4">
    <source>
        <dbReference type="ARBA" id="ARBA00022729"/>
    </source>
</evidence>
<evidence type="ECO:0000256" key="11">
    <source>
        <dbReference type="SAM" id="Phobius"/>
    </source>
</evidence>
<evidence type="ECO:0000259" key="12">
    <source>
        <dbReference type="PROSITE" id="PS50055"/>
    </source>
</evidence>
<feature type="domain" description="Tyrosine specific protein phosphatases" evidence="13">
    <location>
        <begin position="1881"/>
        <end position="1951"/>
    </location>
</feature>
<keyword evidence="7 11" id="KW-0472">Membrane</keyword>
<protein>
    <recommendedName>
        <fullName evidence="3">protein-tyrosine-phosphatase</fullName>
        <ecNumber evidence="3">3.1.3.48</ecNumber>
    </recommendedName>
</protein>
<dbReference type="PANTHER" id="PTHR19134">
    <property type="entry name" value="RECEPTOR-TYPE TYROSINE-PROTEIN PHOSPHATASE"/>
    <property type="match status" value="1"/>
</dbReference>
<reference evidence="15 16" key="1">
    <citation type="submission" date="2023-03" db="EMBL/GenBank/DDBJ databases">
        <title>High recombination rates correlate with genetic variation in Cardiocondyla obscurior ants.</title>
        <authorList>
            <person name="Errbii M."/>
        </authorList>
    </citation>
    <scope>NUCLEOTIDE SEQUENCE [LARGE SCALE GENOMIC DNA]</scope>
    <source>
        <strain evidence="15">Alpha-2009</strain>
        <tissue evidence="15">Whole body</tissue>
    </source>
</reference>
<dbReference type="PANTHER" id="PTHR19134:SF562">
    <property type="entry name" value="PROTEIN-TYROSINE-PHOSPHATASE"/>
    <property type="match status" value="1"/>
</dbReference>
<evidence type="ECO:0000313" key="15">
    <source>
        <dbReference type="EMBL" id="KAL0122483.1"/>
    </source>
</evidence>
<dbReference type="InterPro" id="IPR000242">
    <property type="entry name" value="PTP_cat"/>
</dbReference>
<dbReference type="CDD" id="cd00063">
    <property type="entry name" value="FN3"/>
    <property type="match status" value="1"/>
</dbReference>
<dbReference type="InterPro" id="IPR036116">
    <property type="entry name" value="FN3_sf"/>
</dbReference>
<dbReference type="Pfam" id="PF12248">
    <property type="entry name" value="Methyltransf_FA"/>
    <property type="match status" value="1"/>
</dbReference>
<feature type="compositionally biased region" description="Polar residues" evidence="10">
    <location>
        <begin position="1370"/>
        <end position="1382"/>
    </location>
</feature>